<feature type="transmembrane region" description="Helical" evidence="7">
    <location>
        <begin position="251"/>
        <end position="272"/>
    </location>
</feature>
<name>A0A6J6LX32_9ZZZZ</name>
<feature type="transmembrane region" description="Helical" evidence="7">
    <location>
        <begin position="201"/>
        <end position="222"/>
    </location>
</feature>
<dbReference type="Pfam" id="PF00528">
    <property type="entry name" value="BPD_transp_1"/>
    <property type="match status" value="1"/>
</dbReference>
<dbReference type="InterPro" id="IPR000515">
    <property type="entry name" value="MetI-like"/>
</dbReference>
<gene>
    <name evidence="9" type="ORF">UFOPK2086_00831</name>
    <name evidence="10" type="ORF">UFOPK2295_00520</name>
</gene>
<dbReference type="PROSITE" id="PS50928">
    <property type="entry name" value="ABC_TM1"/>
    <property type="match status" value="1"/>
</dbReference>
<keyword evidence="3" id="KW-1003">Cell membrane</keyword>
<evidence type="ECO:0000256" key="1">
    <source>
        <dbReference type="ARBA" id="ARBA00004651"/>
    </source>
</evidence>
<keyword evidence="5 7" id="KW-1133">Transmembrane helix</keyword>
<keyword evidence="6 7" id="KW-0472">Membrane</keyword>
<dbReference type="PANTHER" id="PTHR30151:SF41">
    <property type="entry name" value="ABC TRANSPORTER PERMEASE PROTEIN"/>
    <property type="match status" value="1"/>
</dbReference>
<dbReference type="CDD" id="cd06261">
    <property type="entry name" value="TM_PBP2"/>
    <property type="match status" value="1"/>
</dbReference>
<evidence type="ECO:0000313" key="10">
    <source>
        <dbReference type="EMBL" id="CAB4666252.1"/>
    </source>
</evidence>
<reference evidence="10" key="1">
    <citation type="submission" date="2020-05" db="EMBL/GenBank/DDBJ databases">
        <authorList>
            <person name="Chiriac C."/>
            <person name="Salcher M."/>
            <person name="Ghai R."/>
            <person name="Kavagutti S V."/>
        </authorList>
    </citation>
    <scope>NUCLEOTIDE SEQUENCE</scope>
</reference>
<protein>
    <submittedName>
        <fullName evidence="10">Unannotated protein</fullName>
    </submittedName>
</protein>
<dbReference type="InterPro" id="IPR035906">
    <property type="entry name" value="MetI-like_sf"/>
</dbReference>
<evidence type="ECO:0000256" key="3">
    <source>
        <dbReference type="ARBA" id="ARBA00022475"/>
    </source>
</evidence>
<evidence type="ECO:0000256" key="2">
    <source>
        <dbReference type="ARBA" id="ARBA00022448"/>
    </source>
</evidence>
<proteinExistence type="predicted"/>
<evidence type="ECO:0000259" key="8">
    <source>
        <dbReference type="PROSITE" id="PS50928"/>
    </source>
</evidence>
<feature type="transmembrane region" description="Helical" evidence="7">
    <location>
        <begin position="152"/>
        <end position="172"/>
    </location>
</feature>
<sequence>MSSVDTNNASVDEIIHEQKDGFKISDYVGPAVTFGLFIAIWYIISGIVLPEHKRFLLPTPHEVIDEGFLVWRTGERRGLQPILVSLWDSAKIALIGLTITIVLGMTLAVIMSTRRWLERATWPFLVAVQSAPILALTPLIRALIDGTQTQRLLVVVLISIFPIVSNTLFGLLSAEKSQHELFTLQGASRWVRLSKLQFPAALPNIFVGFRISAGLAVIGAVVGDFYFREGGVVGIGAIIQLYRNRLWGPELIASILLASALGLVVFLFFGWLSRVAIGKWHTTNRGQ</sequence>
<dbReference type="PANTHER" id="PTHR30151">
    <property type="entry name" value="ALKANE SULFONATE ABC TRANSPORTER-RELATED, MEMBRANE SUBUNIT"/>
    <property type="match status" value="1"/>
</dbReference>
<evidence type="ECO:0000256" key="6">
    <source>
        <dbReference type="ARBA" id="ARBA00023136"/>
    </source>
</evidence>
<feature type="transmembrane region" description="Helical" evidence="7">
    <location>
        <begin position="122"/>
        <end position="140"/>
    </location>
</feature>
<feature type="domain" description="ABC transmembrane type-1" evidence="8">
    <location>
        <begin position="86"/>
        <end position="268"/>
    </location>
</feature>
<keyword evidence="2" id="KW-0813">Transport</keyword>
<dbReference type="SUPFAM" id="SSF161098">
    <property type="entry name" value="MetI-like"/>
    <property type="match status" value="1"/>
</dbReference>
<evidence type="ECO:0000256" key="4">
    <source>
        <dbReference type="ARBA" id="ARBA00022692"/>
    </source>
</evidence>
<evidence type="ECO:0000256" key="5">
    <source>
        <dbReference type="ARBA" id="ARBA00022989"/>
    </source>
</evidence>
<comment type="subcellular location">
    <subcellularLocation>
        <location evidence="1">Cell membrane</location>
        <topology evidence="1">Multi-pass membrane protein</topology>
    </subcellularLocation>
</comment>
<evidence type="ECO:0000256" key="7">
    <source>
        <dbReference type="SAM" id="Phobius"/>
    </source>
</evidence>
<evidence type="ECO:0000313" key="9">
    <source>
        <dbReference type="EMBL" id="CAB4639137.1"/>
    </source>
</evidence>
<dbReference type="Gene3D" id="1.10.3720.10">
    <property type="entry name" value="MetI-like"/>
    <property type="match status" value="1"/>
</dbReference>
<dbReference type="GO" id="GO:0005886">
    <property type="term" value="C:plasma membrane"/>
    <property type="evidence" value="ECO:0007669"/>
    <property type="project" value="UniProtKB-SubCell"/>
</dbReference>
<keyword evidence="4 7" id="KW-0812">Transmembrane</keyword>
<feature type="transmembrane region" description="Helical" evidence="7">
    <location>
        <begin position="92"/>
        <end position="110"/>
    </location>
</feature>
<accession>A0A6J6LX32</accession>
<dbReference type="AlphaFoldDB" id="A0A6J6LX32"/>
<dbReference type="EMBL" id="CAEZVQ010000107">
    <property type="protein sequence ID" value="CAB4639137.1"/>
    <property type="molecule type" value="Genomic_DNA"/>
</dbReference>
<dbReference type="EMBL" id="CAEZWV010000007">
    <property type="protein sequence ID" value="CAB4666252.1"/>
    <property type="molecule type" value="Genomic_DNA"/>
</dbReference>
<organism evidence="10">
    <name type="scientific">freshwater metagenome</name>
    <dbReference type="NCBI Taxonomy" id="449393"/>
    <lineage>
        <taxon>unclassified sequences</taxon>
        <taxon>metagenomes</taxon>
        <taxon>ecological metagenomes</taxon>
    </lineage>
</organism>
<dbReference type="GO" id="GO:0055085">
    <property type="term" value="P:transmembrane transport"/>
    <property type="evidence" value="ECO:0007669"/>
    <property type="project" value="InterPro"/>
</dbReference>
<feature type="transmembrane region" description="Helical" evidence="7">
    <location>
        <begin position="27"/>
        <end position="49"/>
    </location>
</feature>